<dbReference type="GO" id="GO:0016726">
    <property type="term" value="F:oxidoreductase activity, acting on CH or CH2 groups, NAD or NADP as acceptor"/>
    <property type="evidence" value="ECO:0007669"/>
    <property type="project" value="UniProtKB-UniRule"/>
</dbReference>
<evidence type="ECO:0000256" key="7">
    <source>
        <dbReference type="ARBA" id="ARBA00023027"/>
    </source>
</evidence>
<keyword evidence="3 13" id="KW-0028">Amino-acid biosynthesis</keyword>
<evidence type="ECO:0000313" key="19">
    <source>
        <dbReference type="Proteomes" id="UP000255279"/>
    </source>
</evidence>
<dbReference type="EMBL" id="UGQE01000001">
    <property type="protein sequence ID" value="STZ10494.1"/>
    <property type="molecule type" value="Genomic_DNA"/>
</dbReference>
<dbReference type="InterPro" id="IPR023940">
    <property type="entry name" value="DHDPR_bac"/>
</dbReference>
<dbReference type="GO" id="GO:0008839">
    <property type="term" value="F:4-hydroxy-tetrahydrodipicolinate reductase"/>
    <property type="evidence" value="ECO:0007669"/>
    <property type="project" value="UniProtKB-UniRule"/>
</dbReference>
<dbReference type="Pfam" id="PF05173">
    <property type="entry name" value="DapB_C"/>
    <property type="match status" value="1"/>
</dbReference>
<dbReference type="Pfam" id="PF01113">
    <property type="entry name" value="DapB_N"/>
    <property type="match status" value="1"/>
</dbReference>
<evidence type="ECO:0000256" key="2">
    <source>
        <dbReference type="ARBA" id="ARBA00022490"/>
    </source>
</evidence>
<dbReference type="InterPro" id="IPR000846">
    <property type="entry name" value="DapB_N"/>
</dbReference>
<dbReference type="OrthoDB" id="9790352at2"/>
<dbReference type="InterPro" id="IPR022663">
    <property type="entry name" value="DapB_C"/>
</dbReference>
<feature type="binding site" evidence="13">
    <location>
        <begin position="166"/>
        <end position="167"/>
    </location>
    <ligand>
        <name>(S)-2,3,4,5-tetrahydrodipicolinate</name>
        <dbReference type="ChEBI" id="CHEBI:16845"/>
    </ligand>
</feature>
<name>A0A1T0A3W9_9GAMM</name>
<comment type="function">
    <text evidence="13">Catalyzes the conversion of 4-hydroxy-tetrahydrodipicolinate (HTPA) to tetrahydrodipicolinate.</text>
</comment>
<feature type="binding site" evidence="13">
    <location>
        <begin position="12"/>
        <end position="17"/>
    </location>
    <ligand>
        <name>NAD(+)</name>
        <dbReference type="ChEBI" id="CHEBI:57540"/>
    </ligand>
</feature>
<keyword evidence="4 13" id="KW-0521">NADP</keyword>
<comment type="similarity">
    <text evidence="1 13">Belongs to the DapB family.</text>
</comment>
<dbReference type="GO" id="GO:0009089">
    <property type="term" value="P:lysine biosynthetic process via diaminopimelate"/>
    <property type="evidence" value="ECO:0007669"/>
    <property type="project" value="UniProtKB-UniRule"/>
</dbReference>
<reference evidence="17 19" key="2">
    <citation type="submission" date="2018-06" db="EMBL/GenBank/DDBJ databases">
        <authorList>
            <consortium name="Pathogen Informatics"/>
            <person name="Doyle S."/>
        </authorList>
    </citation>
    <scope>NUCLEOTIDE SEQUENCE [LARGE SCALE GENOMIC DNA]</scope>
    <source>
        <strain evidence="17 19">NCTC10293</strain>
    </source>
</reference>
<reference evidence="16 18" key="1">
    <citation type="submission" date="2017-02" db="EMBL/GenBank/DDBJ databases">
        <title>Draft genome sequence of Moraxella caviae CCUG 355 type strain.</title>
        <authorList>
            <person name="Engstrom-Jakobsson H."/>
            <person name="Salva-Serra F."/>
            <person name="Thorell K."/>
            <person name="Gonzales-Siles L."/>
            <person name="Karlsson R."/>
            <person name="Boulund F."/>
            <person name="Engstrand L."/>
            <person name="Moore E."/>
        </authorList>
    </citation>
    <scope>NUCLEOTIDE SEQUENCE [LARGE SCALE GENOMIC DNA]</scope>
    <source>
        <strain evidence="16 18">CCUG 355</strain>
    </source>
</reference>
<evidence type="ECO:0000256" key="10">
    <source>
        <dbReference type="ARBA" id="ARBA00038983"/>
    </source>
</evidence>
<keyword evidence="5 13" id="KW-0220">Diaminopimelate biosynthesis</keyword>
<evidence type="ECO:0000256" key="1">
    <source>
        <dbReference type="ARBA" id="ARBA00006642"/>
    </source>
</evidence>
<dbReference type="PANTHER" id="PTHR20836:SF0">
    <property type="entry name" value="4-HYDROXY-TETRAHYDRODIPICOLINATE REDUCTASE 1, CHLOROPLASTIC-RELATED"/>
    <property type="match status" value="1"/>
</dbReference>
<evidence type="ECO:0000256" key="4">
    <source>
        <dbReference type="ARBA" id="ARBA00022857"/>
    </source>
</evidence>
<dbReference type="STRING" id="34060.B0181_04700"/>
<comment type="catalytic activity">
    <reaction evidence="12 13">
        <text>(S)-2,3,4,5-tetrahydrodipicolinate + NAD(+) + H2O = (2S,4S)-4-hydroxy-2,3,4,5-tetrahydrodipicolinate + NADH + H(+)</text>
        <dbReference type="Rhea" id="RHEA:35323"/>
        <dbReference type="ChEBI" id="CHEBI:15377"/>
        <dbReference type="ChEBI" id="CHEBI:15378"/>
        <dbReference type="ChEBI" id="CHEBI:16845"/>
        <dbReference type="ChEBI" id="CHEBI:57540"/>
        <dbReference type="ChEBI" id="CHEBI:57945"/>
        <dbReference type="ChEBI" id="CHEBI:67139"/>
        <dbReference type="EC" id="1.17.1.8"/>
    </reaction>
</comment>
<evidence type="ECO:0000256" key="8">
    <source>
        <dbReference type="ARBA" id="ARBA00023154"/>
    </source>
</evidence>
<feature type="binding site" evidence="13">
    <location>
        <position position="157"/>
    </location>
    <ligand>
        <name>(S)-2,3,4,5-tetrahydrodipicolinate</name>
        <dbReference type="ChEBI" id="CHEBI:16845"/>
    </ligand>
</feature>
<dbReference type="GO" id="GO:0051287">
    <property type="term" value="F:NAD binding"/>
    <property type="evidence" value="ECO:0007669"/>
    <property type="project" value="UniProtKB-UniRule"/>
</dbReference>
<feature type="domain" description="Dihydrodipicolinate reductase C-terminal" evidence="15">
    <location>
        <begin position="129"/>
        <end position="264"/>
    </location>
</feature>
<evidence type="ECO:0000313" key="17">
    <source>
        <dbReference type="EMBL" id="STZ10494.1"/>
    </source>
</evidence>
<feature type="binding site" evidence="13">
    <location>
        <begin position="123"/>
        <end position="126"/>
    </location>
    <ligand>
        <name>NAD(+)</name>
        <dbReference type="ChEBI" id="CHEBI:57540"/>
    </ligand>
</feature>
<evidence type="ECO:0000256" key="5">
    <source>
        <dbReference type="ARBA" id="ARBA00022915"/>
    </source>
</evidence>
<feature type="binding site" evidence="13">
    <location>
        <begin position="99"/>
        <end position="101"/>
    </location>
    <ligand>
        <name>NAD(+)</name>
        <dbReference type="ChEBI" id="CHEBI:57540"/>
    </ligand>
</feature>
<evidence type="ECO:0000256" key="13">
    <source>
        <dbReference type="HAMAP-Rule" id="MF_00102"/>
    </source>
</evidence>
<keyword evidence="6 13" id="KW-0560">Oxidoreductase</keyword>
<dbReference type="CDD" id="cd02274">
    <property type="entry name" value="DHDPR_N"/>
    <property type="match status" value="1"/>
</dbReference>
<evidence type="ECO:0000256" key="11">
    <source>
        <dbReference type="ARBA" id="ARBA00049080"/>
    </source>
</evidence>
<sequence length="270" mass="28091">MTSSTLNIGIMGASGRMGRMLLQAADNNPKTKLAGAFVRSVSSLIGVDAGEFIGTGKNGVALSTLDVSGIDVLIDFSLPEALDDVLAQCVAQKKPLIMGVTGLNAEQEAKLTAASQEIAIVYAGNFSTGVNLSLNLLATTAKVLGLEADVEIIEHHHKHKIDAPSGTALMMAKSVADARKQSLKTALVHGRHGAAKRTAGDIGMHAVRGGEIVGEHTVEFIMDGEIIEITHKAQSRTTFAAGAVRAAVWAADKPAGLYDMQDVLGLKNAS</sequence>
<dbReference type="FunFam" id="3.30.360.10:FF:000004">
    <property type="entry name" value="4-hydroxy-tetrahydrodipicolinate reductase"/>
    <property type="match status" value="1"/>
</dbReference>
<dbReference type="InterPro" id="IPR036291">
    <property type="entry name" value="NAD(P)-bd_dom_sf"/>
</dbReference>
<dbReference type="AlphaFoldDB" id="A0A1T0A3W9"/>
<keyword evidence="8 13" id="KW-0457">Lysine biosynthesis</keyword>
<comment type="subcellular location">
    <subcellularLocation>
        <location evidence="13">Cytoplasm</location>
    </subcellularLocation>
</comment>
<dbReference type="SUPFAM" id="SSF55347">
    <property type="entry name" value="Glyceraldehyde-3-phosphate dehydrogenase-like, C-terminal domain"/>
    <property type="match status" value="1"/>
</dbReference>
<evidence type="ECO:0000256" key="3">
    <source>
        <dbReference type="ARBA" id="ARBA00022605"/>
    </source>
</evidence>
<feature type="domain" description="Dihydrodipicolinate reductase N-terminal" evidence="14">
    <location>
        <begin position="7"/>
        <end position="126"/>
    </location>
</feature>
<proteinExistence type="inferred from homology"/>
<dbReference type="Proteomes" id="UP000255279">
    <property type="component" value="Unassembled WGS sequence"/>
</dbReference>
<dbReference type="RefSeq" id="WP_078276332.1">
    <property type="nucleotide sequence ID" value="NZ_MUXU01000032.1"/>
</dbReference>
<dbReference type="GO" id="GO:0050661">
    <property type="term" value="F:NADP binding"/>
    <property type="evidence" value="ECO:0007669"/>
    <property type="project" value="UniProtKB-UniRule"/>
</dbReference>
<feature type="active site" description="Proton donor/acceptor" evidence="13">
    <location>
        <position position="156"/>
    </location>
</feature>
<dbReference type="InterPro" id="IPR022664">
    <property type="entry name" value="DapB_N_CS"/>
</dbReference>
<comment type="catalytic activity">
    <reaction evidence="11 13">
        <text>(S)-2,3,4,5-tetrahydrodipicolinate + NADP(+) + H2O = (2S,4S)-4-hydroxy-2,3,4,5-tetrahydrodipicolinate + NADPH + H(+)</text>
        <dbReference type="Rhea" id="RHEA:35331"/>
        <dbReference type="ChEBI" id="CHEBI:15377"/>
        <dbReference type="ChEBI" id="CHEBI:15378"/>
        <dbReference type="ChEBI" id="CHEBI:16845"/>
        <dbReference type="ChEBI" id="CHEBI:57783"/>
        <dbReference type="ChEBI" id="CHEBI:58349"/>
        <dbReference type="ChEBI" id="CHEBI:67139"/>
        <dbReference type="EC" id="1.17.1.8"/>
    </reaction>
</comment>
<dbReference type="PIRSF" id="PIRSF000161">
    <property type="entry name" value="DHPR"/>
    <property type="match status" value="1"/>
</dbReference>
<evidence type="ECO:0000259" key="14">
    <source>
        <dbReference type="Pfam" id="PF01113"/>
    </source>
</evidence>
<accession>A0A1T0A3W9</accession>
<evidence type="ECO:0000259" key="15">
    <source>
        <dbReference type="Pfam" id="PF05173"/>
    </source>
</evidence>
<comment type="pathway">
    <text evidence="9 13">Amino-acid biosynthesis; L-lysine biosynthesis via DAP pathway; (S)-tetrahydrodipicolinate from L-aspartate: step 4/4.</text>
</comment>
<dbReference type="PROSITE" id="PS01298">
    <property type="entry name" value="DAPB"/>
    <property type="match status" value="1"/>
</dbReference>
<dbReference type="PANTHER" id="PTHR20836">
    <property type="entry name" value="DIHYDRODIPICOLINATE REDUCTASE"/>
    <property type="match status" value="1"/>
</dbReference>
<dbReference type="EMBL" id="MUXU01000032">
    <property type="protein sequence ID" value="OOR90436.1"/>
    <property type="molecule type" value="Genomic_DNA"/>
</dbReference>
<keyword evidence="2 13" id="KW-0963">Cytoplasm</keyword>
<organism evidence="16 18">
    <name type="scientific">Moraxella caviae</name>
    <dbReference type="NCBI Taxonomy" id="34060"/>
    <lineage>
        <taxon>Bacteria</taxon>
        <taxon>Pseudomonadati</taxon>
        <taxon>Pseudomonadota</taxon>
        <taxon>Gammaproteobacteria</taxon>
        <taxon>Moraxellales</taxon>
        <taxon>Moraxellaceae</taxon>
        <taxon>Moraxella</taxon>
    </lineage>
</organism>
<evidence type="ECO:0000256" key="12">
    <source>
        <dbReference type="ARBA" id="ARBA00049396"/>
    </source>
</evidence>
<evidence type="ECO:0000256" key="6">
    <source>
        <dbReference type="ARBA" id="ARBA00023002"/>
    </source>
</evidence>
<gene>
    <name evidence="13 17" type="primary">dapB</name>
    <name evidence="16" type="ORF">B0181_04700</name>
    <name evidence="17" type="ORF">NCTC10293_00829</name>
</gene>
<dbReference type="SUPFAM" id="SSF51735">
    <property type="entry name" value="NAD(P)-binding Rossmann-fold domains"/>
    <property type="match status" value="1"/>
</dbReference>
<protein>
    <recommendedName>
        <fullName evidence="10 13">4-hydroxy-tetrahydrodipicolinate reductase</fullName>
        <shortName evidence="13">HTPA reductase</shortName>
        <ecNumber evidence="10 13">1.17.1.8</ecNumber>
    </recommendedName>
</protein>
<comment type="subunit">
    <text evidence="13">Homotetramer.</text>
</comment>
<comment type="caution">
    <text evidence="13">Lacks conserved residue(s) required for the propagation of feature annotation.</text>
</comment>
<evidence type="ECO:0000313" key="16">
    <source>
        <dbReference type="EMBL" id="OOR90436.1"/>
    </source>
</evidence>
<dbReference type="GO" id="GO:0005829">
    <property type="term" value="C:cytosol"/>
    <property type="evidence" value="ECO:0007669"/>
    <property type="project" value="TreeGrafter"/>
</dbReference>
<dbReference type="UniPathway" id="UPA00034">
    <property type="reaction ID" value="UER00018"/>
</dbReference>
<feature type="active site" description="Proton donor" evidence="13">
    <location>
        <position position="160"/>
    </location>
</feature>
<feature type="binding site" evidence="13">
    <location>
        <position position="39"/>
    </location>
    <ligand>
        <name>NADP(+)</name>
        <dbReference type="ChEBI" id="CHEBI:58349"/>
    </ligand>
</feature>
<evidence type="ECO:0000313" key="18">
    <source>
        <dbReference type="Proteomes" id="UP000190435"/>
    </source>
</evidence>
<comment type="caution">
    <text evidence="13">Was originally thought to be a dihydrodipicolinate reductase (DHDPR), catalyzing the conversion of dihydrodipicolinate to tetrahydrodipicolinate. However, it was shown in E.coli that the substrate of the enzymatic reaction is not dihydrodipicolinate (DHDP) but in fact (2S,4S)-4-hydroxy-2,3,4,5-tetrahydrodipicolinic acid (HTPA), the product released by the DapA-catalyzed reaction.</text>
</comment>
<dbReference type="Gene3D" id="3.40.50.720">
    <property type="entry name" value="NAD(P)-binding Rossmann-like Domain"/>
    <property type="match status" value="1"/>
</dbReference>
<keyword evidence="7 13" id="KW-0520">NAD</keyword>
<dbReference type="EC" id="1.17.1.8" evidence="10 13"/>
<dbReference type="NCBIfam" id="TIGR00036">
    <property type="entry name" value="dapB"/>
    <property type="match status" value="1"/>
</dbReference>
<dbReference type="Proteomes" id="UP000190435">
    <property type="component" value="Unassembled WGS sequence"/>
</dbReference>
<keyword evidence="18" id="KW-1185">Reference proteome</keyword>
<evidence type="ECO:0000256" key="9">
    <source>
        <dbReference type="ARBA" id="ARBA00037922"/>
    </source>
</evidence>
<dbReference type="Gene3D" id="3.30.360.10">
    <property type="entry name" value="Dihydrodipicolinate Reductase, domain 2"/>
    <property type="match status" value="1"/>
</dbReference>
<dbReference type="HAMAP" id="MF_00102">
    <property type="entry name" value="DapB"/>
    <property type="match status" value="1"/>
</dbReference>
<dbReference type="GO" id="GO:0019877">
    <property type="term" value="P:diaminopimelate biosynthetic process"/>
    <property type="evidence" value="ECO:0007669"/>
    <property type="project" value="UniProtKB-UniRule"/>
</dbReference>